<feature type="domain" description="Phage integrase SAM-like" evidence="3">
    <location>
        <begin position="112"/>
        <end position="205"/>
    </location>
</feature>
<gene>
    <name evidence="4" type="ORF">SOP96_09870</name>
</gene>
<dbReference type="Proteomes" id="UP001348397">
    <property type="component" value="Unassembled WGS sequence"/>
</dbReference>
<keyword evidence="1" id="KW-0238">DNA-binding</keyword>
<keyword evidence="2" id="KW-0233">DNA recombination</keyword>
<accession>A0ABU6HSJ8</accession>
<organism evidence="4 5">
    <name type="scientific">Chryseobacterium salviniae</name>
    <dbReference type="NCBI Taxonomy" id="3101750"/>
    <lineage>
        <taxon>Bacteria</taxon>
        <taxon>Pseudomonadati</taxon>
        <taxon>Bacteroidota</taxon>
        <taxon>Flavobacteriia</taxon>
        <taxon>Flavobacteriales</taxon>
        <taxon>Weeksellaceae</taxon>
        <taxon>Chryseobacterium group</taxon>
        <taxon>Chryseobacterium</taxon>
    </lineage>
</organism>
<keyword evidence="5" id="KW-1185">Reference proteome</keyword>
<dbReference type="InterPro" id="IPR011010">
    <property type="entry name" value="DNA_brk_join_enz"/>
</dbReference>
<dbReference type="InterPro" id="IPR013762">
    <property type="entry name" value="Integrase-like_cat_sf"/>
</dbReference>
<evidence type="ECO:0000256" key="2">
    <source>
        <dbReference type="ARBA" id="ARBA00023172"/>
    </source>
</evidence>
<dbReference type="RefSeq" id="WP_326320811.1">
    <property type="nucleotide sequence ID" value="NZ_JAYLAA010000037.1"/>
</dbReference>
<dbReference type="InterPro" id="IPR025269">
    <property type="entry name" value="SAM-like_dom"/>
</dbReference>
<dbReference type="Gene3D" id="1.10.443.10">
    <property type="entry name" value="Intergrase catalytic core"/>
    <property type="match status" value="1"/>
</dbReference>
<dbReference type="SUPFAM" id="SSF56349">
    <property type="entry name" value="DNA breaking-rejoining enzymes"/>
    <property type="match status" value="1"/>
</dbReference>
<dbReference type="Pfam" id="PF13102">
    <property type="entry name" value="Phage_int_SAM_5"/>
    <property type="match status" value="1"/>
</dbReference>
<evidence type="ECO:0000313" key="5">
    <source>
        <dbReference type="Proteomes" id="UP001348397"/>
    </source>
</evidence>
<evidence type="ECO:0000259" key="3">
    <source>
        <dbReference type="Pfam" id="PF13102"/>
    </source>
</evidence>
<dbReference type="EMBL" id="JAYLAA010000037">
    <property type="protein sequence ID" value="MEC3876017.1"/>
    <property type="molecule type" value="Genomic_DNA"/>
</dbReference>
<sequence length="431" mass="50490">MASVNFFLRGKIVDKESTIWVRLRDKDIDISVPVPYLTCKPKEWKDGKCRVSSKKMFESDTETINVRLSKLESEIISRYAVDNPEHESKIWLKEVISPSQKSNAENIYSDNVVSFIEKYIEMKRNQISEATLKIANSTKELIARYVLYKKESNKLYKGLFFKDIDNHFRTDFENYCLQDIYQVSTTYKNLKFLKMMCAIAESHDIETHRNVKTWRFEMDKVLRNTPKSVYLTFEELDKIAQTEMPNDYLDNARDWLLISCYTGQRVSDYMRFTSSMIMEDSEGQKYLEFTQIKTGAKMQIPLLNKVQEVLDKRGGEFPRKISDVKFNLYIKDVCRIAGLDEMIYNGKMMVIEREGKKSITRKVFGEYPKYELVTSHIGRKSFASNFYEIIHTTYLLNVTGHTTEKQLLAYINKTDVEKAKSTAKIFTSLGY</sequence>
<comment type="caution">
    <text evidence="4">The sequence shown here is derived from an EMBL/GenBank/DDBJ whole genome shotgun (WGS) entry which is preliminary data.</text>
</comment>
<dbReference type="Gene3D" id="1.10.150.130">
    <property type="match status" value="1"/>
</dbReference>
<dbReference type="InterPro" id="IPR010998">
    <property type="entry name" value="Integrase_recombinase_N"/>
</dbReference>
<proteinExistence type="predicted"/>
<reference evidence="4 5" key="1">
    <citation type="submission" date="2024-01" db="EMBL/GenBank/DDBJ databases">
        <title>Chryseobacterium sp. T9W2-O.</title>
        <authorList>
            <person name="Maltman C."/>
        </authorList>
    </citation>
    <scope>NUCLEOTIDE SEQUENCE [LARGE SCALE GENOMIC DNA]</scope>
    <source>
        <strain evidence="4 5">T9W2-O</strain>
    </source>
</reference>
<protein>
    <submittedName>
        <fullName evidence="4">Phage integrase SAM-like domain-containing protein</fullName>
    </submittedName>
</protein>
<evidence type="ECO:0000313" key="4">
    <source>
        <dbReference type="EMBL" id="MEC3876017.1"/>
    </source>
</evidence>
<evidence type="ECO:0000256" key="1">
    <source>
        <dbReference type="ARBA" id="ARBA00023125"/>
    </source>
</evidence>
<name>A0ABU6HSJ8_9FLAO</name>